<keyword evidence="3" id="KW-1185">Reference proteome</keyword>
<comment type="caution">
    <text evidence="2">The sequence shown here is derived from an EMBL/GenBank/DDBJ whole genome shotgun (WGS) entry which is preliminary data.</text>
</comment>
<dbReference type="Proteomes" id="UP000326912">
    <property type="component" value="Unassembled WGS sequence"/>
</dbReference>
<dbReference type="InterPro" id="IPR011047">
    <property type="entry name" value="Quinoprotein_ADH-like_sf"/>
</dbReference>
<organism evidence="2 3">
    <name type="scientific">Dictyobacter vulcani</name>
    <dbReference type="NCBI Taxonomy" id="2607529"/>
    <lineage>
        <taxon>Bacteria</taxon>
        <taxon>Bacillati</taxon>
        <taxon>Chloroflexota</taxon>
        <taxon>Ktedonobacteria</taxon>
        <taxon>Ktedonobacterales</taxon>
        <taxon>Dictyobacteraceae</taxon>
        <taxon>Dictyobacter</taxon>
    </lineage>
</organism>
<dbReference type="RefSeq" id="WP_151759408.1">
    <property type="nucleotide sequence ID" value="NZ_BKZW01000004.1"/>
</dbReference>
<evidence type="ECO:0000313" key="3">
    <source>
        <dbReference type="Proteomes" id="UP000326912"/>
    </source>
</evidence>
<dbReference type="InterPro" id="IPR015943">
    <property type="entry name" value="WD40/YVTN_repeat-like_dom_sf"/>
</dbReference>
<sequence length="133" mass="14903">MATIDLPHKKTRTQNPINTIHAFDARSGKSIWQFSIEHPANNFYGTISGDKLYLTNGPRLITLDLKSGKKLQEQTLGNMVPTILGIRHNLLYIQAFNSDNSIFIIQVRRANDLSLVWTTAASTQVPQESVVEP</sequence>
<dbReference type="Pfam" id="PF13360">
    <property type="entry name" value="PQQ_2"/>
    <property type="match status" value="1"/>
</dbReference>
<gene>
    <name evidence="2" type="ORF">KDW_59710</name>
</gene>
<evidence type="ECO:0000313" key="2">
    <source>
        <dbReference type="EMBL" id="GER91809.1"/>
    </source>
</evidence>
<dbReference type="EMBL" id="BKZW01000004">
    <property type="protein sequence ID" value="GER91809.1"/>
    <property type="molecule type" value="Genomic_DNA"/>
</dbReference>
<dbReference type="AlphaFoldDB" id="A0A5J4L0I7"/>
<protein>
    <recommendedName>
        <fullName evidence="1">Pyrrolo-quinoline quinone repeat domain-containing protein</fullName>
    </recommendedName>
</protein>
<reference evidence="2 3" key="1">
    <citation type="submission" date="2019-10" db="EMBL/GenBank/DDBJ databases">
        <title>Dictyobacter vulcani sp. nov., within the class Ktedonobacteria, isolated from soil of volcanic Mt. Zao.</title>
        <authorList>
            <person name="Zheng Y."/>
            <person name="Wang C.M."/>
            <person name="Sakai Y."/>
            <person name="Abe K."/>
            <person name="Yokota A."/>
            <person name="Yabe S."/>
        </authorList>
    </citation>
    <scope>NUCLEOTIDE SEQUENCE [LARGE SCALE GENOMIC DNA]</scope>
    <source>
        <strain evidence="2 3">W12</strain>
    </source>
</reference>
<dbReference type="Gene3D" id="2.130.10.10">
    <property type="entry name" value="YVTN repeat-like/Quinoprotein amine dehydrogenase"/>
    <property type="match status" value="1"/>
</dbReference>
<dbReference type="SUPFAM" id="SSF50998">
    <property type="entry name" value="Quinoprotein alcohol dehydrogenase-like"/>
    <property type="match status" value="1"/>
</dbReference>
<accession>A0A5J4L0I7</accession>
<evidence type="ECO:0000259" key="1">
    <source>
        <dbReference type="Pfam" id="PF13360"/>
    </source>
</evidence>
<proteinExistence type="predicted"/>
<dbReference type="InterPro" id="IPR002372">
    <property type="entry name" value="PQQ_rpt_dom"/>
</dbReference>
<name>A0A5J4L0I7_9CHLR</name>
<feature type="domain" description="Pyrrolo-quinoline quinone repeat" evidence="1">
    <location>
        <begin position="19"/>
        <end position="122"/>
    </location>
</feature>